<dbReference type="RefSeq" id="WP_188025604.1">
    <property type="nucleotide sequence ID" value="NZ_JACHGR010000002.1"/>
</dbReference>
<evidence type="ECO:0000256" key="11">
    <source>
        <dbReference type="ARBA" id="ARBA00022989"/>
    </source>
</evidence>
<sequence length="183" mass="20703">MLNIPNLLTLFRLALIPVFVVVFYFPVAWSYFAAAIFFVLAAITDWFDGYLARRLNQSTAFGAFLDPVADKVMVATALVLIVEHYSSVFITIPAVIMIGREILISALREWMAELGKRASVAVGLAGKWKTTIQMVSLTGLIWQYNIWMIWLSYALLYVAVILTFYSMMQYLKAAKPELLNTTK</sequence>
<dbReference type="EMBL" id="JACHGR010000002">
    <property type="protein sequence ID" value="MBB6054801.1"/>
    <property type="molecule type" value="Genomic_DNA"/>
</dbReference>
<comment type="caution">
    <text evidence="20">The sequence shown here is derived from an EMBL/GenBank/DDBJ whole genome shotgun (WGS) entry which is preliminary data.</text>
</comment>
<protein>
    <recommendedName>
        <fullName evidence="6 17">CDP-diacylglycerol--glycerol-3-phosphate 3-phosphatidyltransferase</fullName>
        <ecNumber evidence="5 17">2.7.8.5</ecNumber>
    </recommendedName>
</protein>
<evidence type="ECO:0000256" key="17">
    <source>
        <dbReference type="NCBIfam" id="TIGR00560"/>
    </source>
</evidence>
<keyword evidence="21" id="KW-1185">Reference proteome</keyword>
<dbReference type="GO" id="GO:0008444">
    <property type="term" value="F:CDP-diacylglycerol-glycerol-3-phosphate 3-phosphatidyltransferase activity"/>
    <property type="evidence" value="ECO:0007669"/>
    <property type="project" value="UniProtKB-UniRule"/>
</dbReference>
<evidence type="ECO:0000256" key="5">
    <source>
        <dbReference type="ARBA" id="ARBA00013170"/>
    </source>
</evidence>
<accession>A0A841GHT2</accession>
<dbReference type="Pfam" id="PF01066">
    <property type="entry name" value="CDP-OH_P_transf"/>
    <property type="match status" value="1"/>
</dbReference>
<evidence type="ECO:0000256" key="7">
    <source>
        <dbReference type="ARBA" id="ARBA00022475"/>
    </source>
</evidence>
<evidence type="ECO:0000256" key="8">
    <source>
        <dbReference type="ARBA" id="ARBA00022516"/>
    </source>
</evidence>
<dbReference type="GO" id="GO:0005886">
    <property type="term" value="C:plasma membrane"/>
    <property type="evidence" value="ECO:0007669"/>
    <property type="project" value="UniProtKB-SubCell"/>
</dbReference>
<keyword evidence="15" id="KW-1208">Phospholipid metabolism</keyword>
<evidence type="ECO:0000256" key="19">
    <source>
        <dbReference type="SAM" id="Phobius"/>
    </source>
</evidence>
<dbReference type="InterPro" id="IPR048254">
    <property type="entry name" value="CDP_ALCOHOL_P_TRANSF_CS"/>
</dbReference>
<keyword evidence="11 19" id="KW-1133">Transmembrane helix</keyword>
<gene>
    <name evidence="20" type="ORF">HNR75_000673</name>
</gene>
<keyword evidence="12" id="KW-0443">Lipid metabolism</keyword>
<evidence type="ECO:0000256" key="3">
    <source>
        <dbReference type="ARBA" id="ARBA00005189"/>
    </source>
</evidence>
<keyword evidence="13 19" id="KW-0472">Membrane</keyword>
<dbReference type="Gene3D" id="1.20.120.1760">
    <property type="match status" value="1"/>
</dbReference>
<dbReference type="GO" id="GO:0046474">
    <property type="term" value="P:glycerophospholipid biosynthetic process"/>
    <property type="evidence" value="ECO:0007669"/>
    <property type="project" value="TreeGrafter"/>
</dbReference>
<dbReference type="PROSITE" id="PS00379">
    <property type="entry name" value="CDP_ALCOHOL_P_TRANSF"/>
    <property type="match status" value="1"/>
</dbReference>
<dbReference type="InterPro" id="IPR000462">
    <property type="entry name" value="CDP-OH_P_trans"/>
</dbReference>
<keyword evidence="9 18" id="KW-0808">Transferase</keyword>
<evidence type="ECO:0000256" key="18">
    <source>
        <dbReference type="RuleBase" id="RU003750"/>
    </source>
</evidence>
<feature type="transmembrane region" description="Helical" evidence="19">
    <location>
        <begin position="72"/>
        <end position="98"/>
    </location>
</feature>
<evidence type="ECO:0000313" key="20">
    <source>
        <dbReference type="EMBL" id="MBB6054801.1"/>
    </source>
</evidence>
<keyword evidence="14" id="KW-0594">Phospholipid biosynthesis</keyword>
<comment type="subcellular location">
    <subcellularLocation>
        <location evidence="1">Cell membrane</location>
        <topology evidence="1">Multi-pass membrane protein</topology>
    </subcellularLocation>
</comment>
<evidence type="ECO:0000256" key="4">
    <source>
        <dbReference type="ARBA" id="ARBA00010441"/>
    </source>
</evidence>
<comment type="similarity">
    <text evidence="4 18">Belongs to the CDP-alcohol phosphatidyltransferase class-I family.</text>
</comment>
<comment type="pathway">
    <text evidence="3">Lipid metabolism.</text>
</comment>
<feature type="transmembrane region" description="Helical" evidence="19">
    <location>
        <begin position="31"/>
        <end position="51"/>
    </location>
</feature>
<evidence type="ECO:0000256" key="6">
    <source>
        <dbReference type="ARBA" id="ARBA00014944"/>
    </source>
</evidence>
<evidence type="ECO:0000256" key="10">
    <source>
        <dbReference type="ARBA" id="ARBA00022692"/>
    </source>
</evidence>
<evidence type="ECO:0000313" key="21">
    <source>
        <dbReference type="Proteomes" id="UP000585721"/>
    </source>
</evidence>
<evidence type="ECO:0000256" key="2">
    <source>
        <dbReference type="ARBA" id="ARBA00005042"/>
    </source>
</evidence>
<feature type="transmembrane region" description="Helical" evidence="19">
    <location>
        <begin position="144"/>
        <end position="165"/>
    </location>
</feature>
<dbReference type="InterPro" id="IPR050324">
    <property type="entry name" value="CDP-alcohol_PTase-I"/>
</dbReference>
<dbReference type="PIRSF" id="PIRSF000847">
    <property type="entry name" value="Phos_ph_gly_syn"/>
    <property type="match status" value="1"/>
</dbReference>
<keyword evidence="7" id="KW-1003">Cell membrane</keyword>
<comment type="catalytic activity">
    <reaction evidence="16">
        <text>a CDP-1,2-diacyl-sn-glycerol + sn-glycerol 3-phosphate = a 1,2-diacyl-sn-glycero-3-phospho-(1'-sn-glycero-3'-phosphate) + CMP + H(+)</text>
        <dbReference type="Rhea" id="RHEA:12593"/>
        <dbReference type="ChEBI" id="CHEBI:15378"/>
        <dbReference type="ChEBI" id="CHEBI:57597"/>
        <dbReference type="ChEBI" id="CHEBI:58332"/>
        <dbReference type="ChEBI" id="CHEBI:60110"/>
        <dbReference type="ChEBI" id="CHEBI:60377"/>
        <dbReference type="EC" id="2.7.8.5"/>
    </reaction>
</comment>
<dbReference type="PANTHER" id="PTHR14269">
    <property type="entry name" value="CDP-DIACYLGLYCEROL--GLYCEROL-3-PHOSPHATE 3-PHOSPHATIDYLTRANSFERASE-RELATED"/>
    <property type="match status" value="1"/>
</dbReference>
<reference evidence="20 21" key="1">
    <citation type="submission" date="2020-08" db="EMBL/GenBank/DDBJ databases">
        <title>Genomic Encyclopedia of Type Strains, Phase IV (KMG-IV): sequencing the most valuable type-strain genomes for metagenomic binning, comparative biology and taxonomic classification.</title>
        <authorList>
            <person name="Goeker M."/>
        </authorList>
    </citation>
    <scope>NUCLEOTIDE SEQUENCE [LARGE SCALE GENOMIC DNA]</scope>
    <source>
        <strain evidence="20 21">DSM 22975</strain>
    </source>
</reference>
<evidence type="ECO:0000256" key="12">
    <source>
        <dbReference type="ARBA" id="ARBA00023098"/>
    </source>
</evidence>
<dbReference type="PANTHER" id="PTHR14269:SF62">
    <property type="entry name" value="CDP-DIACYLGLYCEROL--GLYCEROL-3-PHOSPHATE 3-PHOSPHATIDYLTRANSFERASE 1, CHLOROPLASTIC"/>
    <property type="match status" value="1"/>
</dbReference>
<dbReference type="Proteomes" id="UP000585721">
    <property type="component" value="Unassembled WGS sequence"/>
</dbReference>
<proteinExistence type="inferred from homology"/>
<evidence type="ECO:0000256" key="15">
    <source>
        <dbReference type="ARBA" id="ARBA00023264"/>
    </source>
</evidence>
<dbReference type="InterPro" id="IPR043130">
    <property type="entry name" value="CDP-OH_PTrfase_TM_dom"/>
</dbReference>
<comment type="pathway">
    <text evidence="2">Phospholipid metabolism; phosphatidylglycerol biosynthesis; phosphatidylglycerol from CDP-diacylglycerol: step 1/2.</text>
</comment>
<dbReference type="InterPro" id="IPR004570">
    <property type="entry name" value="Phosphatidylglycerol_P_synth"/>
</dbReference>
<evidence type="ECO:0000256" key="1">
    <source>
        <dbReference type="ARBA" id="ARBA00004651"/>
    </source>
</evidence>
<keyword evidence="8" id="KW-0444">Lipid biosynthesis</keyword>
<evidence type="ECO:0000256" key="9">
    <source>
        <dbReference type="ARBA" id="ARBA00022679"/>
    </source>
</evidence>
<evidence type="ECO:0000256" key="16">
    <source>
        <dbReference type="ARBA" id="ARBA00048586"/>
    </source>
</evidence>
<dbReference type="EC" id="2.7.8.5" evidence="5 17"/>
<organism evidence="20 21">
    <name type="scientific">Tolumonas osonensis</name>
    <dbReference type="NCBI Taxonomy" id="675874"/>
    <lineage>
        <taxon>Bacteria</taxon>
        <taxon>Pseudomonadati</taxon>
        <taxon>Pseudomonadota</taxon>
        <taxon>Gammaproteobacteria</taxon>
        <taxon>Aeromonadales</taxon>
        <taxon>Aeromonadaceae</taxon>
        <taxon>Tolumonas</taxon>
    </lineage>
</organism>
<evidence type="ECO:0000256" key="14">
    <source>
        <dbReference type="ARBA" id="ARBA00023209"/>
    </source>
</evidence>
<dbReference type="AlphaFoldDB" id="A0A841GHT2"/>
<keyword evidence="10 19" id="KW-0812">Transmembrane</keyword>
<evidence type="ECO:0000256" key="13">
    <source>
        <dbReference type="ARBA" id="ARBA00023136"/>
    </source>
</evidence>
<dbReference type="NCBIfam" id="TIGR00560">
    <property type="entry name" value="pgsA"/>
    <property type="match status" value="1"/>
</dbReference>
<dbReference type="FunFam" id="1.20.120.1760:FF:000001">
    <property type="entry name" value="CDP-diacylglycerol--glycerol-3-phosphate 3-phosphatidyltransferase"/>
    <property type="match status" value="1"/>
</dbReference>
<name>A0A841GHT2_9GAMM</name>